<dbReference type="GO" id="GO:0008168">
    <property type="term" value="F:methyltransferase activity"/>
    <property type="evidence" value="ECO:0007669"/>
    <property type="project" value="UniProtKB-KW"/>
</dbReference>
<dbReference type="SUPFAM" id="SSF53335">
    <property type="entry name" value="S-adenosyl-L-methionine-dependent methyltransferases"/>
    <property type="match status" value="1"/>
</dbReference>
<reference evidence="6" key="1">
    <citation type="submission" date="2013-09" db="EMBL/GenBank/DDBJ databases">
        <title>Corchorus olitorius genome sequencing.</title>
        <authorList>
            <person name="Alam M."/>
            <person name="Haque M.S."/>
            <person name="Islam M.S."/>
            <person name="Emdad E.M."/>
            <person name="Islam M.M."/>
            <person name="Ahmed B."/>
            <person name="Halim A."/>
            <person name="Hossen Q.M.M."/>
            <person name="Hossain M.Z."/>
            <person name="Ahmed R."/>
            <person name="Khan M.M."/>
            <person name="Islam R."/>
            <person name="Rashid M.M."/>
            <person name="Khan S.A."/>
            <person name="Rahman M.S."/>
            <person name="Alam M."/>
            <person name="Yahiya A.S."/>
            <person name="Khan M.S."/>
            <person name="Azam M.S."/>
            <person name="Haque T."/>
            <person name="Lashkar M.Z.H."/>
            <person name="Akhand A.I."/>
            <person name="Morshed G."/>
            <person name="Roy S."/>
            <person name="Uddin K.S."/>
            <person name="Rabeya T."/>
            <person name="Hossain A.S."/>
            <person name="Chowdhury A."/>
            <person name="Snigdha A.R."/>
            <person name="Mortoza M.S."/>
            <person name="Matin S.A."/>
            <person name="Hoque S.M.E."/>
            <person name="Islam M.K."/>
            <person name="Roy D.K."/>
            <person name="Haider R."/>
            <person name="Moosa M.M."/>
            <person name="Elias S.M."/>
            <person name="Hasan A.M."/>
            <person name="Jahan S."/>
            <person name="Shafiuddin M."/>
            <person name="Mahmood N."/>
            <person name="Shommy N.S."/>
        </authorList>
    </citation>
    <scope>NUCLEOTIDE SEQUENCE [LARGE SCALE GENOMIC DNA]</scope>
    <source>
        <strain evidence="6">cv. O-4</strain>
    </source>
</reference>
<keyword evidence="1 5" id="KW-0489">Methyltransferase</keyword>
<evidence type="ECO:0000256" key="3">
    <source>
        <dbReference type="ARBA" id="ARBA00022723"/>
    </source>
</evidence>
<comment type="caution">
    <text evidence="5">The sequence shown here is derived from an EMBL/GenBank/DDBJ whole genome shotgun (WGS) entry which is preliminary data.</text>
</comment>
<evidence type="ECO:0000313" key="5">
    <source>
        <dbReference type="EMBL" id="OMO76194.1"/>
    </source>
</evidence>
<keyword evidence="2" id="KW-0808">Transferase</keyword>
<organism evidence="5 6">
    <name type="scientific">Corchorus olitorius</name>
    <dbReference type="NCBI Taxonomy" id="93759"/>
    <lineage>
        <taxon>Eukaryota</taxon>
        <taxon>Viridiplantae</taxon>
        <taxon>Streptophyta</taxon>
        <taxon>Embryophyta</taxon>
        <taxon>Tracheophyta</taxon>
        <taxon>Spermatophyta</taxon>
        <taxon>Magnoliopsida</taxon>
        <taxon>eudicotyledons</taxon>
        <taxon>Gunneridae</taxon>
        <taxon>Pentapetalae</taxon>
        <taxon>rosids</taxon>
        <taxon>malvids</taxon>
        <taxon>Malvales</taxon>
        <taxon>Malvaceae</taxon>
        <taxon>Grewioideae</taxon>
        <taxon>Apeibeae</taxon>
        <taxon>Corchorus</taxon>
    </lineage>
</organism>
<evidence type="ECO:0000256" key="4">
    <source>
        <dbReference type="ARBA" id="ARBA00022842"/>
    </source>
</evidence>
<dbReference type="InterPro" id="IPR005299">
    <property type="entry name" value="MeTrfase_7"/>
</dbReference>
<dbReference type="Gene3D" id="1.10.1200.270">
    <property type="entry name" value="Methyltransferase, alpha-helical capping domain"/>
    <property type="match status" value="1"/>
</dbReference>
<keyword evidence="4" id="KW-0460">Magnesium</keyword>
<keyword evidence="3" id="KW-0479">Metal-binding</keyword>
<dbReference type="Gene3D" id="3.40.50.150">
    <property type="entry name" value="Vaccinia Virus protein VP39"/>
    <property type="match status" value="1"/>
</dbReference>
<dbReference type="AlphaFoldDB" id="A0A1R3I0S9"/>
<sequence length="229" mass="25950">MAKEVKEMLFMNKGDGENSYVKSSGYTVPKLTNGEGLPLNKGKIYISKTSLPAVSKAYLSQFQQDFLSFLRCRSSEMVTNGRMVLIIHGRETKDPADRDGCYVWEVLADAISYMVSQGLIDEEKLDSFNVPYYIASRDEVEDLVKKEGSFTTEFMDIIVINTLDITRSTPEFRAKNLRAFTEPIISYQFGEEIMDKLYDKVKEIIVEDSKLGKESTMGVSTIPVLKKIK</sequence>
<protein>
    <submittedName>
        <fullName evidence="5">SAM dependent carboxyl methyltransferase</fullName>
    </submittedName>
</protein>
<dbReference type="Pfam" id="PF03492">
    <property type="entry name" value="Methyltransf_7"/>
    <property type="match status" value="1"/>
</dbReference>
<proteinExistence type="predicted"/>
<keyword evidence="6" id="KW-1185">Reference proteome</keyword>
<dbReference type="InterPro" id="IPR042086">
    <property type="entry name" value="MeTrfase_capping"/>
</dbReference>
<dbReference type="InterPro" id="IPR029063">
    <property type="entry name" value="SAM-dependent_MTases_sf"/>
</dbReference>
<dbReference type="PANTHER" id="PTHR31009">
    <property type="entry name" value="S-ADENOSYL-L-METHIONINE:CARBOXYL METHYLTRANSFERASE FAMILY PROTEIN"/>
    <property type="match status" value="1"/>
</dbReference>
<accession>A0A1R3I0S9</accession>
<name>A0A1R3I0S9_9ROSI</name>
<dbReference type="STRING" id="93759.A0A1R3I0S9"/>
<dbReference type="EMBL" id="AWUE01019105">
    <property type="protein sequence ID" value="OMO76194.1"/>
    <property type="molecule type" value="Genomic_DNA"/>
</dbReference>
<evidence type="ECO:0000313" key="6">
    <source>
        <dbReference type="Proteomes" id="UP000187203"/>
    </source>
</evidence>
<dbReference type="GO" id="GO:0032259">
    <property type="term" value="P:methylation"/>
    <property type="evidence" value="ECO:0007669"/>
    <property type="project" value="UniProtKB-KW"/>
</dbReference>
<dbReference type="OrthoDB" id="991431at2759"/>
<evidence type="ECO:0000256" key="2">
    <source>
        <dbReference type="ARBA" id="ARBA00022679"/>
    </source>
</evidence>
<evidence type="ECO:0000256" key="1">
    <source>
        <dbReference type="ARBA" id="ARBA00022603"/>
    </source>
</evidence>
<dbReference type="GO" id="GO:0046872">
    <property type="term" value="F:metal ion binding"/>
    <property type="evidence" value="ECO:0007669"/>
    <property type="project" value="UniProtKB-KW"/>
</dbReference>
<dbReference type="Proteomes" id="UP000187203">
    <property type="component" value="Unassembled WGS sequence"/>
</dbReference>
<gene>
    <name evidence="5" type="ORF">COLO4_25647</name>
</gene>